<evidence type="ECO:0000313" key="1">
    <source>
        <dbReference type="EMBL" id="EID81334.1"/>
    </source>
</evidence>
<evidence type="ECO:0000313" key="2">
    <source>
        <dbReference type="Proteomes" id="UP000006447"/>
    </source>
</evidence>
<sequence>MSDYNVLVVGGWQSGLAAAHHALRRGLKPAILEA</sequence>
<comment type="caution">
    <text evidence="1">The sequence shown here is derived from an EMBL/GenBank/DDBJ whole genome shotgun (WGS) entry which is preliminary data.</text>
</comment>
<gene>
    <name evidence="1" type="ORF">W59_03606</name>
</gene>
<dbReference type="Proteomes" id="UP000006447">
    <property type="component" value="Unassembled WGS sequence"/>
</dbReference>
<evidence type="ECO:0008006" key="3">
    <source>
        <dbReference type="Google" id="ProtNLM"/>
    </source>
</evidence>
<dbReference type="InterPro" id="IPR036188">
    <property type="entry name" value="FAD/NAD-bd_sf"/>
</dbReference>
<protein>
    <recommendedName>
        <fullName evidence="3">FAD-dependent oxidoreductase</fullName>
    </recommendedName>
</protein>
<dbReference type="AlphaFoldDB" id="I0WY68"/>
<dbReference type="EMBL" id="AJJH01000018">
    <property type="protein sequence ID" value="EID81334.1"/>
    <property type="molecule type" value="Genomic_DNA"/>
</dbReference>
<accession>I0WY68</accession>
<dbReference type="Gene3D" id="3.50.50.60">
    <property type="entry name" value="FAD/NAD(P)-binding domain"/>
    <property type="match status" value="1"/>
</dbReference>
<reference evidence="1 2" key="1">
    <citation type="journal article" date="2012" name="J. Bacteriol.">
        <title>Draft genome sequence of the nitrophenol-degrading actinomycete Rhodococcus imtechensis RKJ300.</title>
        <authorList>
            <person name="Vikram S."/>
            <person name="Kumar S."/>
            <person name="Subramanian S."/>
            <person name="Raghava G.P."/>
        </authorList>
    </citation>
    <scope>NUCLEOTIDE SEQUENCE [LARGE SCALE GENOMIC DNA]</scope>
    <source>
        <strain evidence="1 2">RKJ300</strain>
    </source>
</reference>
<dbReference type="SUPFAM" id="SSF51905">
    <property type="entry name" value="FAD/NAD(P)-binding domain"/>
    <property type="match status" value="1"/>
</dbReference>
<name>I0WY68_RHOOP</name>
<organism evidence="1 2">
    <name type="scientific">Rhodococcus opacus RKJ300 = JCM 13270</name>
    <dbReference type="NCBI Taxonomy" id="1165867"/>
    <lineage>
        <taxon>Bacteria</taxon>
        <taxon>Bacillati</taxon>
        <taxon>Actinomycetota</taxon>
        <taxon>Actinomycetes</taxon>
        <taxon>Mycobacteriales</taxon>
        <taxon>Nocardiaceae</taxon>
        <taxon>Rhodococcus</taxon>
    </lineage>
</organism>
<proteinExistence type="predicted"/>